<dbReference type="Proteomes" id="UP000054997">
    <property type="component" value="Unassembled WGS sequence"/>
</dbReference>
<sequence length="919" mass="106409">MKQNISYEIPEVKQHLISRHFPDLQGSLCDAMARLLYISEYACRHISILQMLVAEDDLGPLDRRDYFRLVSQIPLDLDSQAFAYRLRIFRHRHLLRIVLREQARLCDVEKSMSAWSDCADALILHALKYCNQALAHRYGTPCSEPGISSQLYTIAMGKLGGKELNYSSDIDLIFVYTDEGFTNGREKIFNQQYYSKLIQKFLELMQCMTKEGFVFRVDLRLRPNGESGPLVTSLSAMETYYQEQGRDWERYAMVKARVIQENEGQVERIQRVIAPFVYRRYVDFSVIESLRGMKAMIAREVLIKSLQHDIKRGPGGIREIEFIIQSFQLIRGGRLPNLCSANAIQTLESLHQGKLLDFAPDLKNAYLFLRRLENVLQIHNDRQTHTLPDDRDIQRKVALAMNFDNWEQLSEKLGHFQEIVTRSFQSVLSQADIYTNEARLLATQMAGIWHGHVEESLAVNVLSSLGYENADRCYQILQEFRHAPRCRRLSQAARLRLARFMMLLLQELASFPKTDAILLQVIRLLEKTVTRSAYLALLTENPKVLQELLRYFAVSPFIAYLLVEYPFLLEVLLDEDESWRPPDYAHLRQMLQMQPGYGEGEERQGEILRQFKLRCWLLIARAELNGHVDAITAGRFLANVAQLIIIETLLHACRELKSRFPEIRSLKSHIAVIAYGKLGSREMNYDSDVDLVFLHTAPCEKEPLVNRLVQKIIHSLTLRTQMGTLYAVDTRLRPSGSAGLLVSSVPAYIDYQYNQAWVWEHQALLKARVLFGSQAITQQFVKLKKDILFIPRNTRHLAAAIQEMRKKIKQFGQTGEHKAGADALLDLEFLTQYLILANPNERLARKSHTLSQINQLLSQNILDKEQWLFLRRVYQHCHQLLHEQILRYQTEKAHPAKEEIWALSQHFYNLASSNSPYKS</sequence>
<dbReference type="Gene3D" id="1.20.120.1510">
    <property type="match status" value="1"/>
</dbReference>
<dbReference type="FunFam" id="1.20.120.330:FF:000005">
    <property type="entry name" value="Bifunctional glutamine synthetase adenylyltransferase/adenylyl-removing enzyme"/>
    <property type="match status" value="1"/>
</dbReference>
<dbReference type="SUPFAM" id="SSF81301">
    <property type="entry name" value="Nucleotidyltransferase"/>
    <property type="match status" value="2"/>
</dbReference>
<evidence type="ECO:0000256" key="4">
    <source>
        <dbReference type="ARBA" id="ARBA00022840"/>
    </source>
</evidence>
<dbReference type="InterPro" id="IPR005190">
    <property type="entry name" value="GlnE_rpt_dom"/>
</dbReference>
<evidence type="ECO:0000256" key="2">
    <source>
        <dbReference type="ARBA" id="ARBA00022695"/>
    </source>
</evidence>
<dbReference type="InterPro" id="IPR013546">
    <property type="entry name" value="PII_UdlTrfase/GS_AdlTrfase"/>
</dbReference>
<dbReference type="Gene3D" id="3.30.460.10">
    <property type="entry name" value="Beta Polymerase, domain 2"/>
    <property type="match status" value="2"/>
</dbReference>
<dbReference type="GO" id="GO:0008882">
    <property type="term" value="F:[glutamate-ammonia-ligase] adenylyltransferase activity"/>
    <property type="evidence" value="ECO:0007669"/>
    <property type="project" value="InterPro"/>
</dbReference>
<dbReference type="PANTHER" id="PTHR30621:SF0">
    <property type="entry name" value="BIFUNCTIONAL GLUTAMINE SYNTHETASE ADENYLYLTRANSFERASE_ADENYLYL-REMOVING ENZYME"/>
    <property type="match status" value="1"/>
</dbReference>
<dbReference type="PATRIC" id="fig|45068.5.peg.1113"/>
<dbReference type="Pfam" id="PF08335">
    <property type="entry name" value="GlnD_UR_UTase"/>
    <property type="match status" value="1"/>
</dbReference>
<dbReference type="Gene3D" id="1.20.120.330">
    <property type="entry name" value="Nucleotidyltransferases domain 2"/>
    <property type="match status" value="2"/>
</dbReference>
<keyword evidence="6" id="KW-0511">Multifunctional enzyme</keyword>
<protein>
    <submittedName>
        <fullName evidence="9">Adenylyl transferase</fullName>
    </submittedName>
</protein>
<dbReference type="STRING" id="45068.Llon_1029"/>
<dbReference type="InterPro" id="IPR023057">
    <property type="entry name" value="GlnE"/>
</dbReference>
<keyword evidence="1 9" id="KW-0808">Transferase</keyword>
<dbReference type="InterPro" id="IPR043519">
    <property type="entry name" value="NT_sf"/>
</dbReference>
<accession>A0A0W0VP95</accession>
<dbReference type="GO" id="GO:0005524">
    <property type="term" value="F:ATP binding"/>
    <property type="evidence" value="ECO:0007669"/>
    <property type="project" value="UniProtKB-KW"/>
</dbReference>
<feature type="domain" description="PII-uridylyltransferase/Glutamine-synthetase adenylyltransferase" evidence="8">
    <location>
        <begin position="293"/>
        <end position="427"/>
    </location>
</feature>
<feature type="domain" description="Glutamate-ammonia ligase adenylyltransferase repeated" evidence="7">
    <location>
        <begin position="546"/>
        <end position="781"/>
    </location>
</feature>
<dbReference type="GO" id="GO:0005829">
    <property type="term" value="C:cytosol"/>
    <property type="evidence" value="ECO:0007669"/>
    <property type="project" value="TreeGrafter"/>
</dbReference>
<dbReference type="SUPFAM" id="SSF81593">
    <property type="entry name" value="Nucleotidyltransferase substrate binding subunit/domain"/>
    <property type="match status" value="2"/>
</dbReference>
<reference evidence="9 10" key="1">
    <citation type="submission" date="2015-11" db="EMBL/GenBank/DDBJ databases">
        <title>Genomic analysis of 38 Legionella species identifies large and diverse effector repertoires.</title>
        <authorList>
            <person name="Burstein D."/>
            <person name="Amaro F."/>
            <person name="Zusman T."/>
            <person name="Lifshitz Z."/>
            <person name="Cohen O."/>
            <person name="Gilbert J.A."/>
            <person name="Pupko T."/>
            <person name="Shuman H.A."/>
            <person name="Segal G."/>
        </authorList>
    </citation>
    <scope>NUCLEOTIDE SEQUENCE [LARGE SCALE GENOMIC DNA]</scope>
    <source>
        <strain evidence="9 10">ATCC 49505</strain>
    </source>
</reference>
<dbReference type="AlphaFoldDB" id="A0A0W0VP95"/>
<keyword evidence="4" id="KW-0067">ATP-binding</keyword>
<evidence type="ECO:0000259" key="8">
    <source>
        <dbReference type="Pfam" id="PF08335"/>
    </source>
</evidence>
<evidence type="ECO:0000256" key="1">
    <source>
        <dbReference type="ARBA" id="ARBA00022679"/>
    </source>
</evidence>
<dbReference type="GO" id="GO:0000820">
    <property type="term" value="P:regulation of glutamine family amino acid metabolic process"/>
    <property type="evidence" value="ECO:0007669"/>
    <property type="project" value="TreeGrafter"/>
</dbReference>
<evidence type="ECO:0000259" key="7">
    <source>
        <dbReference type="Pfam" id="PF03710"/>
    </source>
</evidence>
<dbReference type="NCBIfam" id="NF008292">
    <property type="entry name" value="PRK11072.1"/>
    <property type="match status" value="1"/>
</dbReference>
<comment type="caution">
    <text evidence="9">The sequence shown here is derived from an EMBL/GenBank/DDBJ whole genome shotgun (WGS) entry which is preliminary data.</text>
</comment>
<dbReference type="OrthoDB" id="9759366at2"/>
<dbReference type="Pfam" id="PF03710">
    <property type="entry name" value="GlnE"/>
    <property type="match status" value="2"/>
</dbReference>
<evidence type="ECO:0000256" key="6">
    <source>
        <dbReference type="ARBA" id="ARBA00023268"/>
    </source>
</evidence>
<dbReference type="RefSeq" id="WP_058529015.1">
    <property type="nucleotide sequence ID" value="NZ_CAAAHZ010000006.1"/>
</dbReference>
<evidence type="ECO:0000313" key="10">
    <source>
        <dbReference type="Proteomes" id="UP000054997"/>
    </source>
</evidence>
<gene>
    <name evidence="9" type="ORF">Llon_1029</name>
</gene>
<dbReference type="EMBL" id="LNYK01000014">
    <property type="protein sequence ID" value="KTD21864.1"/>
    <property type="molecule type" value="Genomic_DNA"/>
</dbReference>
<keyword evidence="2" id="KW-0548">Nucleotidyltransferase</keyword>
<evidence type="ECO:0000256" key="3">
    <source>
        <dbReference type="ARBA" id="ARBA00022741"/>
    </source>
</evidence>
<dbReference type="PANTHER" id="PTHR30621">
    <property type="entry name" value="GLUTAMINE SYNTHETASE ADENYLYLTRANSFERASE"/>
    <property type="match status" value="1"/>
</dbReference>
<keyword evidence="5" id="KW-0460">Magnesium</keyword>
<feature type="domain" description="Glutamate-ammonia ligase adenylyltransferase repeated" evidence="7">
    <location>
        <begin position="28"/>
        <end position="263"/>
    </location>
</feature>
<evidence type="ECO:0000313" key="9">
    <source>
        <dbReference type="EMBL" id="KTD21864.1"/>
    </source>
</evidence>
<keyword evidence="10" id="KW-1185">Reference proteome</keyword>
<dbReference type="CDD" id="cd05401">
    <property type="entry name" value="NT_GlnE_GlnD_like"/>
    <property type="match status" value="2"/>
</dbReference>
<keyword evidence="3" id="KW-0547">Nucleotide-binding</keyword>
<proteinExistence type="predicted"/>
<organism evidence="9 10">
    <name type="scientific">Legionella londiniensis</name>
    <dbReference type="NCBI Taxonomy" id="45068"/>
    <lineage>
        <taxon>Bacteria</taxon>
        <taxon>Pseudomonadati</taxon>
        <taxon>Pseudomonadota</taxon>
        <taxon>Gammaproteobacteria</taxon>
        <taxon>Legionellales</taxon>
        <taxon>Legionellaceae</taxon>
        <taxon>Legionella</taxon>
    </lineage>
</organism>
<name>A0A0W0VP95_9GAMM</name>
<evidence type="ECO:0000256" key="5">
    <source>
        <dbReference type="ARBA" id="ARBA00022842"/>
    </source>
</evidence>